<keyword evidence="2" id="KW-1185">Reference proteome</keyword>
<proteinExistence type="predicted"/>
<gene>
    <name evidence="1" type="ORF">GCM10022247_36130</name>
</gene>
<sequence length="68" mass="7562">MARGLHVDLTHQYCDIHTIAVTDYVPHSTPRLYRGPSGAPTAVITLGHDGWVLPKAGVHFTWTLNREL</sequence>
<protein>
    <submittedName>
        <fullName evidence="1">Uncharacterized protein</fullName>
    </submittedName>
</protein>
<reference evidence="2" key="1">
    <citation type="journal article" date="2019" name="Int. J. Syst. Evol. Microbiol.">
        <title>The Global Catalogue of Microorganisms (GCM) 10K type strain sequencing project: providing services to taxonomists for standard genome sequencing and annotation.</title>
        <authorList>
            <consortium name="The Broad Institute Genomics Platform"/>
            <consortium name="The Broad Institute Genome Sequencing Center for Infectious Disease"/>
            <person name="Wu L."/>
            <person name="Ma J."/>
        </authorList>
    </citation>
    <scope>NUCLEOTIDE SEQUENCE [LARGE SCALE GENOMIC DNA]</scope>
    <source>
        <strain evidence="2">JCM 17342</strain>
    </source>
</reference>
<evidence type="ECO:0000313" key="2">
    <source>
        <dbReference type="Proteomes" id="UP001501747"/>
    </source>
</evidence>
<dbReference type="Proteomes" id="UP001501747">
    <property type="component" value="Unassembled WGS sequence"/>
</dbReference>
<comment type="caution">
    <text evidence="1">The sequence shown here is derived from an EMBL/GenBank/DDBJ whole genome shotgun (WGS) entry which is preliminary data.</text>
</comment>
<organism evidence="1 2">
    <name type="scientific">Allokutzneria multivorans</name>
    <dbReference type="NCBI Taxonomy" id="1142134"/>
    <lineage>
        <taxon>Bacteria</taxon>
        <taxon>Bacillati</taxon>
        <taxon>Actinomycetota</taxon>
        <taxon>Actinomycetes</taxon>
        <taxon>Pseudonocardiales</taxon>
        <taxon>Pseudonocardiaceae</taxon>
        <taxon>Allokutzneria</taxon>
    </lineage>
</organism>
<dbReference type="EMBL" id="BAABAL010000012">
    <property type="protein sequence ID" value="GAA4010675.1"/>
    <property type="molecule type" value="Genomic_DNA"/>
</dbReference>
<accession>A0ABP7SEC3</accession>
<name>A0ABP7SEC3_9PSEU</name>
<evidence type="ECO:0000313" key="1">
    <source>
        <dbReference type="EMBL" id="GAA4010675.1"/>
    </source>
</evidence>